<evidence type="ECO:0000313" key="3">
    <source>
        <dbReference type="Proteomes" id="UP000236547"/>
    </source>
</evidence>
<reference evidence="2 3" key="1">
    <citation type="submission" date="2018-01" db="EMBL/GenBank/DDBJ databases">
        <title>Draft genome sequences of six Vibrio diazotrophicus strains isolated from deep-sea sediments of the Baltic Sea.</title>
        <authorList>
            <person name="Castillo D."/>
            <person name="Vandieken V."/>
            <person name="Chiang O."/>
            <person name="Middelboe M."/>
        </authorList>
    </citation>
    <scope>NUCLEOTIDE SEQUENCE [LARGE SCALE GENOMIC DNA]</scope>
    <source>
        <strain evidence="2 3">65.10M</strain>
    </source>
</reference>
<feature type="transmembrane region" description="Helical" evidence="1">
    <location>
        <begin position="126"/>
        <end position="144"/>
    </location>
</feature>
<feature type="transmembrane region" description="Helical" evidence="1">
    <location>
        <begin position="292"/>
        <end position="317"/>
    </location>
</feature>
<name>A0ABX4WCT9_VIBDI</name>
<keyword evidence="1" id="KW-0472">Membrane</keyword>
<sequence length="388" mass="41352">MKCKKGIFNLSHVSAGFTAVLVGYTSSVVIIIQAATAAGATSSQIESWLLALGLAMGITSIIFSWYFKKPVLTAWSTPGAAMLVAAVGQYDMSVVLGAFVISGLLIVLTGLISPLSKALANIPPQLATAMLGAILLSFCVKTFSPVMTDPIIFFCMFAAFMAGKRFVPQYTMAILLVVGIVYSVISGAFDNQSIDLTFAKPEWITPSFSIAAMINLSFPLYIITMLSQNLPGIAMMRSHAYEVPVKPLLLGSGIANILFAPFGGFSVNLAAISAAICMNKDVDEDPAQRYRAVIWAGIFYVIAGIWATTVVATFLALPKEVTQILAGLALLGTLLMCFQTAFKDENIRESALYTFLITMSGVTFLGIGSVVWGLVVGLLHLHFIAPKA</sequence>
<feature type="transmembrane region" description="Helical" evidence="1">
    <location>
        <begin position="47"/>
        <end position="67"/>
    </location>
</feature>
<feature type="transmembrane region" description="Helical" evidence="1">
    <location>
        <begin position="362"/>
        <end position="385"/>
    </location>
</feature>
<dbReference type="InterPro" id="IPR004711">
    <property type="entry name" value="Benzoate_Transporter"/>
</dbReference>
<evidence type="ECO:0000256" key="1">
    <source>
        <dbReference type="SAM" id="Phobius"/>
    </source>
</evidence>
<feature type="transmembrane region" description="Helical" evidence="1">
    <location>
        <begin position="12"/>
        <end position="35"/>
    </location>
</feature>
<evidence type="ECO:0000313" key="2">
    <source>
        <dbReference type="EMBL" id="PNI00600.1"/>
    </source>
</evidence>
<gene>
    <name evidence="2" type="ORF">C1O25_11670</name>
</gene>
<dbReference type="PANTHER" id="PTHR30199:SF0">
    <property type="entry name" value="INNER MEMBRANE PROTEIN YDCO"/>
    <property type="match status" value="1"/>
</dbReference>
<feature type="transmembrane region" description="Helical" evidence="1">
    <location>
        <begin position="172"/>
        <end position="189"/>
    </location>
</feature>
<proteinExistence type="predicted"/>
<keyword evidence="1" id="KW-0812">Transmembrane</keyword>
<keyword evidence="1" id="KW-1133">Transmembrane helix</keyword>
<dbReference type="PANTHER" id="PTHR30199">
    <property type="entry name" value="MFS FAMILY TRANSPORTER, PREDICTED SUBSTRATE BENZOATE"/>
    <property type="match status" value="1"/>
</dbReference>
<organism evidence="2 3">
    <name type="scientific">Vibrio diazotrophicus</name>
    <dbReference type="NCBI Taxonomy" id="685"/>
    <lineage>
        <taxon>Bacteria</taxon>
        <taxon>Pseudomonadati</taxon>
        <taxon>Pseudomonadota</taxon>
        <taxon>Gammaproteobacteria</taxon>
        <taxon>Vibrionales</taxon>
        <taxon>Vibrionaceae</taxon>
        <taxon>Vibrio</taxon>
    </lineage>
</organism>
<feature type="transmembrane region" description="Helical" evidence="1">
    <location>
        <begin position="96"/>
        <end position="114"/>
    </location>
</feature>
<feature type="transmembrane region" description="Helical" evidence="1">
    <location>
        <begin position="324"/>
        <end position="342"/>
    </location>
</feature>
<dbReference type="NCBIfam" id="TIGR00843">
    <property type="entry name" value="benE"/>
    <property type="match status" value="1"/>
</dbReference>
<comment type="caution">
    <text evidence="2">The sequence shown here is derived from an EMBL/GenBank/DDBJ whole genome shotgun (WGS) entry which is preliminary data.</text>
</comment>
<dbReference type="RefSeq" id="WP_102968628.1">
    <property type="nucleotide sequence ID" value="NZ_POSM01000014.1"/>
</dbReference>
<keyword evidence="3" id="KW-1185">Reference proteome</keyword>
<feature type="transmembrane region" description="Helical" evidence="1">
    <location>
        <begin position="248"/>
        <end position="272"/>
    </location>
</feature>
<protein>
    <submittedName>
        <fullName evidence="2">Benzoate transporter</fullName>
    </submittedName>
</protein>
<feature type="transmembrane region" description="Helical" evidence="1">
    <location>
        <begin position="209"/>
        <end position="227"/>
    </location>
</feature>
<dbReference type="Proteomes" id="UP000236547">
    <property type="component" value="Unassembled WGS sequence"/>
</dbReference>
<dbReference type="Pfam" id="PF03594">
    <property type="entry name" value="BenE"/>
    <property type="match status" value="1"/>
</dbReference>
<accession>A0ABX4WCT9</accession>
<dbReference type="EMBL" id="POSM01000014">
    <property type="protein sequence ID" value="PNI00600.1"/>
    <property type="molecule type" value="Genomic_DNA"/>
</dbReference>